<dbReference type="RefSeq" id="WP_145287930.1">
    <property type="nucleotide sequence ID" value="NZ_CP036318.1"/>
</dbReference>
<keyword evidence="2" id="KW-1185">Reference proteome</keyword>
<gene>
    <name evidence="1" type="ORF">Mal33_40280</name>
</gene>
<dbReference type="EMBL" id="CP036318">
    <property type="protein sequence ID" value="QDV58012.1"/>
    <property type="molecule type" value="Genomic_DNA"/>
</dbReference>
<evidence type="ECO:0000313" key="1">
    <source>
        <dbReference type="EMBL" id="QDV58012.1"/>
    </source>
</evidence>
<dbReference type="AlphaFoldDB" id="A0A518IY64"/>
<dbReference type="Pfam" id="PF09720">
    <property type="entry name" value="Unstab_antitox"/>
    <property type="match status" value="1"/>
</dbReference>
<organism evidence="1 2">
    <name type="scientific">Rosistilla oblonga</name>
    <dbReference type="NCBI Taxonomy" id="2527990"/>
    <lineage>
        <taxon>Bacteria</taxon>
        <taxon>Pseudomonadati</taxon>
        <taxon>Planctomycetota</taxon>
        <taxon>Planctomycetia</taxon>
        <taxon>Pirellulales</taxon>
        <taxon>Pirellulaceae</taxon>
        <taxon>Rosistilla</taxon>
    </lineage>
</organism>
<accession>A0A518IY64</accession>
<dbReference type="NCBIfam" id="TIGR02574">
    <property type="entry name" value="stabl_TIGR02574"/>
    <property type="match status" value="1"/>
</dbReference>
<evidence type="ECO:0000313" key="2">
    <source>
        <dbReference type="Proteomes" id="UP000316770"/>
    </source>
</evidence>
<name>A0A518IY64_9BACT</name>
<dbReference type="Proteomes" id="UP000316770">
    <property type="component" value="Chromosome"/>
</dbReference>
<protein>
    <submittedName>
        <fullName evidence="1">Addiction module component</fullName>
    </submittedName>
</protein>
<reference evidence="1 2" key="1">
    <citation type="submission" date="2019-02" db="EMBL/GenBank/DDBJ databases">
        <title>Deep-cultivation of Planctomycetes and their phenomic and genomic characterization uncovers novel biology.</title>
        <authorList>
            <person name="Wiegand S."/>
            <person name="Jogler M."/>
            <person name="Boedeker C."/>
            <person name="Pinto D."/>
            <person name="Vollmers J."/>
            <person name="Rivas-Marin E."/>
            <person name="Kohn T."/>
            <person name="Peeters S.H."/>
            <person name="Heuer A."/>
            <person name="Rast P."/>
            <person name="Oberbeckmann S."/>
            <person name="Bunk B."/>
            <person name="Jeske O."/>
            <person name="Meyerdierks A."/>
            <person name="Storesund J.E."/>
            <person name="Kallscheuer N."/>
            <person name="Luecker S."/>
            <person name="Lage O.M."/>
            <person name="Pohl T."/>
            <person name="Merkel B.J."/>
            <person name="Hornburger P."/>
            <person name="Mueller R.-W."/>
            <person name="Bruemmer F."/>
            <person name="Labrenz M."/>
            <person name="Spormann A.M."/>
            <person name="Op den Camp H."/>
            <person name="Overmann J."/>
            <person name="Amann R."/>
            <person name="Jetten M.S.M."/>
            <person name="Mascher T."/>
            <person name="Medema M.H."/>
            <person name="Devos D.P."/>
            <person name="Kaster A.-K."/>
            <person name="Ovreas L."/>
            <person name="Rohde M."/>
            <person name="Galperin M.Y."/>
            <person name="Jogler C."/>
        </authorList>
    </citation>
    <scope>NUCLEOTIDE SEQUENCE [LARGE SCALE GENOMIC DNA]</scope>
    <source>
        <strain evidence="1 2">Mal33</strain>
    </source>
</reference>
<sequence>MTVEQVINDLAALPPSDQLRVVQAIWDQLPRDVGTELSEAQQAELNRRWSEYQADPSSALTEDEFRLALGR</sequence>
<proteinExistence type="predicted"/>
<dbReference type="InterPro" id="IPR013406">
    <property type="entry name" value="CHP02574_addiction_mod"/>
</dbReference>